<organism evidence="3 4">
    <name type="scientific">Sulfurimonas diazotrophicus</name>
    <dbReference type="NCBI Taxonomy" id="3131939"/>
    <lineage>
        <taxon>Bacteria</taxon>
        <taxon>Pseudomonadati</taxon>
        <taxon>Campylobacterota</taxon>
        <taxon>Epsilonproteobacteria</taxon>
        <taxon>Campylobacterales</taxon>
        <taxon>Sulfurimonadaceae</taxon>
        <taxon>Sulfurimonas</taxon>
    </lineage>
</organism>
<dbReference type="InterPro" id="IPR050563">
    <property type="entry name" value="4-hydroxybenzoyl-CoA_TE"/>
</dbReference>
<name>A0ABZ3HBM5_9BACT</name>
<evidence type="ECO:0000313" key="3">
    <source>
        <dbReference type="EMBL" id="XAU15932.1"/>
    </source>
</evidence>
<dbReference type="EMBL" id="CP147920">
    <property type="protein sequence ID" value="XAU15932.1"/>
    <property type="molecule type" value="Genomic_DNA"/>
</dbReference>
<dbReference type="CDD" id="cd00586">
    <property type="entry name" value="4HBT"/>
    <property type="match status" value="1"/>
</dbReference>
<keyword evidence="2" id="KW-0378">Hydrolase</keyword>
<evidence type="ECO:0000256" key="1">
    <source>
        <dbReference type="ARBA" id="ARBA00005953"/>
    </source>
</evidence>
<protein>
    <submittedName>
        <fullName evidence="3">Thioesterase family protein</fullName>
    </submittedName>
</protein>
<accession>A0ABZ3HBM5</accession>
<dbReference type="SUPFAM" id="SSF54637">
    <property type="entry name" value="Thioesterase/thiol ester dehydrase-isomerase"/>
    <property type="match status" value="2"/>
</dbReference>
<comment type="similarity">
    <text evidence="1">Belongs to the 4-hydroxybenzoyl-CoA thioesterase family.</text>
</comment>
<gene>
    <name evidence="3" type="ORF">WCY31_04310</name>
</gene>
<reference evidence="3 4" key="1">
    <citation type="submission" date="2024-03" db="EMBL/GenBank/DDBJ databases">
        <title>Sulfurimonas sp. HSL3-1.</title>
        <authorList>
            <person name="Wang S."/>
        </authorList>
    </citation>
    <scope>NUCLEOTIDE SEQUENCE [LARGE SCALE GENOMIC DNA]</scope>
    <source>
        <strain evidence="3 4">HSL3-1</strain>
    </source>
</reference>
<dbReference type="RefSeq" id="WP_345973305.1">
    <property type="nucleotide sequence ID" value="NZ_CP147920.1"/>
</dbReference>
<dbReference type="PANTHER" id="PTHR31793">
    <property type="entry name" value="4-HYDROXYBENZOYL-COA THIOESTERASE FAMILY MEMBER"/>
    <property type="match status" value="1"/>
</dbReference>
<dbReference type="Pfam" id="PF13279">
    <property type="entry name" value="4HBT_2"/>
    <property type="match status" value="2"/>
</dbReference>
<evidence type="ECO:0000313" key="4">
    <source>
        <dbReference type="Proteomes" id="UP001447842"/>
    </source>
</evidence>
<dbReference type="PANTHER" id="PTHR31793:SF27">
    <property type="entry name" value="NOVEL THIOESTERASE SUPERFAMILY DOMAIN AND SAPOSIN A-TYPE DOMAIN CONTAINING PROTEIN (0610012H03RIK)"/>
    <property type="match status" value="1"/>
</dbReference>
<dbReference type="InterPro" id="IPR029069">
    <property type="entry name" value="HotDog_dom_sf"/>
</dbReference>
<keyword evidence="4" id="KW-1185">Reference proteome</keyword>
<evidence type="ECO:0000256" key="2">
    <source>
        <dbReference type="ARBA" id="ARBA00022801"/>
    </source>
</evidence>
<dbReference type="Gene3D" id="3.10.129.10">
    <property type="entry name" value="Hotdog Thioesterase"/>
    <property type="match status" value="2"/>
</dbReference>
<sequence length="296" mass="33432">MSQYYTKSFRVDWSDANANGRVHLPTYFRYLIETAWDWGAAVGLGIEDSRKLGLAWVVRETQIHLLRPLIPDDTFELTIWLAHWRRVHGTRYFELVHKTSGAVIAQGAQEVVTLDMESMRPKAVPKAIVERMTIETPRTVPHRPFPAFSDTFGRAVRRQRTVTWQDLDTLEHVNNTKYVAFAEDAAVAALAEFGWAPKDFKAHGLAVKSDGVQIQYLTPAVWGETLELETLLSELGPESGVWHVAIARAEDREPVARCVMAWSAVDASDGTLRKIPEELHRRLLAHFTPPKTAPQG</sequence>
<proteinExistence type="inferred from homology"/>
<dbReference type="Proteomes" id="UP001447842">
    <property type="component" value="Chromosome"/>
</dbReference>